<dbReference type="Proteomes" id="UP000324222">
    <property type="component" value="Unassembled WGS sequence"/>
</dbReference>
<feature type="region of interest" description="Disordered" evidence="1">
    <location>
        <begin position="20"/>
        <end position="80"/>
    </location>
</feature>
<accession>A0A5B7KEF3</accession>
<name>A0A5B7KEF3_PORTR</name>
<evidence type="ECO:0000256" key="1">
    <source>
        <dbReference type="SAM" id="MobiDB-lite"/>
    </source>
</evidence>
<feature type="compositionally biased region" description="Basic residues" evidence="1">
    <location>
        <begin position="45"/>
        <end position="80"/>
    </location>
</feature>
<reference evidence="2 3" key="1">
    <citation type="submission" date="2019-05" db="EMBL/GenBank/DDBJ databases">
        <title>Another draft genome of Portunus trituberculatus and its Hox gene families provides insights of decapod evolution.</title>
        <authorList>
            <person name="Jeong J.-H."/>
            <person name="Song I."/>
            <person name="Kim S."/>
            <person name="Choi T."/>
            <person name="Kim D."/>
            <person name="Ryu S."/>
            <person name="Kim W."/>
        </authorList>
    </citation>
    <scope>NUCLEOTIDE SEQUENCE [LARGE SCALE GENOMIC DNA]</scope>
    <source>
        <tissue evidence="2">Muscle</tissue>
    </source>
</reference>
<gene>
    <name evidence="2" type="ORF">E2C01_099057</name>
</gene>
<comment type="caution">
    <text evidence="2">The sequence shown here is derived from an EMBL/GenBank/DDBJ whole genome shotgun (WGS) entry which is preliminary data.</text>
</comment>
<evidence type="ECO:0000313" key="2">
    <source>
        <dbReference type="EMBL" id="MPD03419.1"/>
    </source>
</evidence>
<proteinExistence type="predicted"/>
<evidence type="ECO:0000313" key="3">
    <source>
        <dbReference type="Proteomes" id="UP000324222"/>
    </source>
</evidence>
<sequence>MRNYQYLIPREQYVWILPWRQTVPRPKNNTDLRSPHDTTVPARSVTRRHTNKSPRRRPQQITKKKKAPKNHHEARRGKNA</sequence>
<protein>
    <submittedName>
        <fullName evidence="2">Uncharacterized protein</fullName>
    </submittedName>
</protein>
<keyword evidence="3" id="KW-1185">Reference proteome</keyword>
<dbReference type="EMBL" id="VSRR010136034">
    <property type="protein sequence ID" value="MPD03419.1"/>
    <property type="molecule type" value="Genomic_DNA"/>
</dbReference>
<dbReference type="AlphaFoldDB" id="A0A5B7KEF3"/>
<organism evidence="2 3">
    <name type="scientific">Portunus trituberculatus</name>
    <name type="common">Swimming crab</name>
    <name type="synonym">Neptunus trituberculatus</name>
    <dbReference type="NCBI Taxonomy" id="210409"/>
    <lineage>
        <taxon>Eukaryota</taxon>
        <taxon>Metazoa</taxon>
        <taxon>Ecdysozoa</taxon>
        <taxon>Arthropoda</taxon>
        <taxon>Crustacea</taxon>
        <taxon>Multicrustacea</taxon>
        <taxon>Malacostraca</taxon>
        <taxon>Eumalacostraca</taxon>
        <taxon>Eucarida</taxon>
        <taxon>Decapoda</taxon>
        <taxon>Pleocyemata</taxon>
        <taxon>Brachyura</taxon>
        <taxon>Eubrachyura</taxon>
        <taxon>Portunoidea</taxon>
        <taxon>Portunidae</taxon>
        <taxon>Portuninae</taxon>
        <taxon>Portunus</taxon>
    </lineage>
</organism>